<evidence type="ECO:0000256" key="4">
    <source>
        <dbReference type="ARBA" id="ARBA00022990"/>
    </source>
</evidence>
<dbReference type="Gene3D" id="2.160.20.70">
    <property type="match status" value="1"/>
</dbReference>
<gene>
    <name evidence="8" type="ORF">ZOSMA_23G01460</name>
</gene>
<evidence type="ECO:0000313" key="9">
    <source>
        <dbReference type="Proteomes" id="UP000036987"/>
    </source>
</evidence>
<dbReference type="GO" id="GO:0007021">
    <property type="term" value="P:tubulin complex assembly"/>
    <property type="evidence" value="ECO:0000318"/>
    <property type="project" value="GO_Central"/>
</dbReference>
<evidence type="ECO:0000256" key="6">
    <source>
        <dbReference type="ARBA" id="ARBA00026055"/>
    </source>
</evidence>
<dbReference type="InterPro" id="IPR012945">
    <property type="entry name" value="Tubulin-bd_cofactor_C_dom"/>
</dbReference>
<dbReference type="GO" id="GO:0006457">
    <property type="term" value="P:protein folding"/>
    <property type="evidence" value="ECO:0000318"/>
    <property type="project" value="GO_Central"/>
</dbReference>
<keyword evidence="9" id="KW-1185">Reference proteome</keyword>
<dbReference type="OrthoDB" id="194775at2759"/>
<dbReference type="PROSITE" id="PS51329">
    <property type="entry name" value="C_CAP_COFACTOR_C"/>
    <property type="match status" value="1"/>
</dbReference>
<dbReference type="InterPro" id="IPR006599">
    <property type="entry name" value="CARP_motif"/>
</dbReference>
<dbReference type="Pfam" id="PF16752">
    <property type="entry name" value="TBCC_N"/>
    <property type="match status" value="1"/>
</dbReference>
<evidence type="ECO:0000259" key="7">
    <source>
        <dbReference type="PROSITE" id="PS51329"/>
    </source>
</evidence>
<dbReference type="SMART" id="SM00673">
    <property type="entry name" value="CARP"/>
    <property type="match status" value="2"/>
</dbReference>
<keyword evidence="5" id="KW-0143">Chaperone</keyword>
<evidence type="ECO:0000256" key="5">
    <source>
        <dbReference type="ARBA" id="ARBA00023186"/>
    </source>
</evidence>
<accession>A0A0K9PJR6</accession>
<dbReference type="PANTHER" id="PTHR15139:SF0">
    <property type="entry name" value="TUBULIN-SPECIFIC CHAPERONE C"/>
    <property type="match status" value="1"/>
</dbReference>
<proteinExistence type="inferred from homology"/>
<dbReference type="InterPro" id="IPR038397">
    <property type="entry name" value="TBCC_N_sf"/>
</dbReference>
<dbReference type="InterPro" id="IPR017901">
    <property type="entry name" value="C-CAP_CF_C-like"/>
</dbReference>
<name>A0A0K9PJR6_ZOSMR</name>
<feature type="domain" description="C-CAP/cofactor C-like" evidence="7">
    <location>
        <begin position="171"/>
        <end position="323"/>
    </location>
</feature>
<dbReference type="EMBL" id="LFYR01000839">
    <property type="protein sequence ID" value="KMZ68487.1"/>
    <property type="molecule type" value="Genomic_DNA"/>
</dbReference>
<sequence length="350" mass="39595">MEEKCSIEPIVDSLAPDSALQKKHISMLNRLNARHLQKSNSSSSSTGPNSIQSFLDKFSESKRSIESSIECLQTDFTINGSVPQLKLDLEKISSSIAELEKFVAESSYLLPPYEVRAAMKAISDVKDSVEKASGKLLPRKKFSFRNKVTKKDCGGNLVRKVEQIKGTDPIPVERSTIVNDSPGFRNREGATLVKDFRISEENMGDFSLCNLNTCDIYLKGRFRALFVYNIRNSRVFVGPVLGSILIEDVEKCVFMLASQQIRIHEAKATDFYLRLRSRPIIEDCKGLRFGPYKLFYEGIKEELEDSGLEEDTGNWANVDDFRWLKSVHSPNWRLLEEKEQEGSVSISDIC</sequence>
<dbReference type="Proteomes" id="UP000036987">
    <property type="component" value="Unassembled WGS sequence"/>
</dbReference>
<reference evidence="9" key="1">
    <citation type="journal article" date="2016" name="Nature">
        <title>The genome of the seagrass Zostera marina reveals angiosperm adaptation to the sea.</title>
        <authorList>
            <person name="Olsen J.L."/>
            <person name="Rouze P."/>
            <person name="Verhelst B."/>
            <person name="Lin Y.-C."/>
            <person name="Bayer T."/>
            <person name="Collen J."/>
            <person name="Dattolo E."/>
            <person name="De Paoli E."/>
            <person name="Dittami S."/>
            <person name="Maumus F."/>
            <person name="Michel G."/>
            <person name="Kersting A."/>
            <person name="Lauritano C."/>
            <person name="Lohaus R."/>
            <person name="Toepel M."/>
            <person name="Tonon T."/>
            <person name="Vanneste K."/>
            <person name="Amirebrahimi M."/>
            <person name="Brakel J."/>
            <person name="Bostroem C."/>
            <person name="Chovatia M."/>
            <person name="Grimwood J."/>
            <person name="Jenkins J.W."/>
            <person name="Jueterbock A."/>
            <person name="Mraz A."/>
            <person name="Stam W.T."/>
            <person name="Tice H."/>
            <person name="Bornberg-Bauer E."/>
            <person name="Green P.J."/>
            <person name="Pearson G.A."/>
            <person name="Procaccini G."/>
            <person name="Duarte C.M."/>
            <person name="Schmutz J."/>
            <person name="Reusch T.B.H."/>
            <person name="Van de Peer Y."/>
        </authorList>
    </citation>
    <scope>NUCLEOTIDE SEQUENCE [LARGE SCALE GENOMIC DNA]</scope>
    <source>
        <strain evidence="9">cv. Finnish</strain>
    </source>
</reference>
<dbReference type="InterPro" id="IPR031925">
    <property type="entry name" value="TBCC_N"/>
</dbReference>
<comment type="caution">
    <text evidence="8">The sequence shown here is derived from an EMBL/GenBank/DDBJ whole genome shotgun (WGS) entry which is preliminary data.</text>
</comment>
<comment type="subcellular location">
    <subcellularLocation>
        <location evidence="1">Cytoplasm</location>
    </subcellularLocation>
</comment>
<dbReference type="AlphaFoldDB" id="A0A0K9PJR6"/>
<dbReference type="PANTHER" id="PTHR15139">
    <property type="entry name" value="TUBULIN FOLDING COFACTOR C"/>
    <property type="match status" value="1"/>
</dbReference>
<keyword evidence="4" id="KW-0007">Acetylation</keyword>
<dbReference type="STRING" id="29655.A0A0K9PJR6"/>
<evidence type="ECO:0000256" key="2">
    <source>
        <dbReference type="ARBA" id="ARBA00008848"/>
    </source>
</evidence>
<dbReference type="GO" id="GO:0005737">
    <property type="term" value="C:cytoplasm"/>
    <property type="evidence" value="ECO:0000318"/>
    <property type="project" value="GO_Central"/>
</dbReference>
<organism evidence="8 9">
    <name type="scientific">Zostera marina</name>
    <name type="common">Eelgrass</name>
    <dbReference type="NCBI Taxonomy" id="29655"/>
    <lineage>
        <taxon>Eukaryota</taxon>
        <taxon>Viridiplantae</taxon>
        <taxon>Streptophyta</taxon>
        <taxon>Embryophyta</taxon>
        <taxon>Tracheophyta</taxon>
        <taxon>Spermatophyta</taxon>
        <taxon>Magnoliopsida</taxon>
        <taxon>Liliopsida</taxon>
        <taxon>Zosteraceae</taxon>
        <taxon>Zostera</taxon>
    </lineage>
</organism>
<dbReference type="Pfam" id="PF07986">
    <property type="entry name" value="TBCC"/>
    <property type="match status" value="1"/>
</dbReference>
<evidence type="ECO:0000256" key="3">
    <source>
        <dbReference type="ARBA" id="ARBA00022490"/>
    </source>
</evidence>
<dbReference type="OMA" id="YFQHEIT"/>
<protein>
    <submittedName>
        <fullName evidence="8">Tubulin-specific chaperone C</fullName>
    </submittedName>
</protein>
<dbReference type="InterPro" id="IPR016098">
    <property type="entry name" value="CAP/MinC_C"/>
</dbReference>
<comment type="similarity">
    <text evidence="2">Belongs to the TBCC family.</text>
</comment>
<evidence type="ECO:0000256" key="1">
    <source>
        <dbReference type="ARBA" id="ARBA00004496"/>
    </source>
</evidence>
<dbReference type="Gene3D" id="1.20.58.1250">
    <property type="entry name" value="Tubulin Binding Cofactor C, N-terminal domain"/>
    <property type="match status" value="1"/>
</dbReference>
<evidence type="ECO:0000313" key="8">
    <source>
        <dbReference type="EMBL" id="KMZ68487.1"/>
    </source>
</evidence>
<dbReference type="InterPro" id="IPR027684">
    <property type="entry name" value="TBCC"/>
</dbReference>
<keyword evidence="3" id="KW-0963">Cytoplasm</keyword>
<comment type="subunit">
    <text evidence="6">Supercomplex made of cofactors A to E. Cofactors A and D function by capturing and stabilizing tubulin in a quasi-native conformation. Cofactor E binds to the cofactor D-tubulin complex; interaction with cofactor C then causes the release of tubulin polypeptides that are committed to the native state.</text>
</comment>
<dbReference type="GO" id="GO:0015631">
    <property type="term" value="F:tubulin binding"/>
    <property type="evidence" value="ECO:0007669"/>
    <property type="project" value="InterPro"/>
</dbReference>
<dbReference type="GO" id="GO:0007023">
    <property type="term" value="P:post-chaperonin tubulin folding pathway"/>
    <property type="evidence" value="ECO:0007669"/>
    <property type="project" value="InterPro"/>
</dbReference>